<dbReference type="Ensembl" id="ENSSTUT00000067723.1">
    <property type="protein sequence ID" value="ENSSTUP00000064105.1"/>
    <property type="gene ID" value="ENSSTUG00000027709.1"/>
</dbReference>
<dbReference type="InterPro" id="IPR046427">
    <property type="entry name" value="Legumain_prodom_sf"/>
</dbReference>
<dbReference type="GO" id="GO:0005773">
    <property type="term" value="C:vacuole"/>
    <property type="evidence" value="ECO:0007669"/>
    <property type="project" value="GOC"/>
</dbReference>
<dbReference type="GO" id="GO:0006624">
    <property type="term" value="P:vacuolar protein processing"/>
    <property type="evidence" value="ECO:0007669"/>
    <property type="project" value="TreeGrafter"/>
</dbReference>
<dbReference type="InterPro" id="IPR001096">
    <property type="entry name" value="Peptidase_C13"/>
</dbReference>
<dbReference type="GeneTree" id="ENSGT00940000154782"/>
<dbReference type="AlphaFoldDB" id="A0A674AY90"/>
<dbReference type="InParanoid" id="A0A674AY90"/>
<dbReference type="PANTHER" id="PTHR12000:SF23">
    <property type="entry name" value="LEGUMAIN"/>
    <property type="match status" value="1"/>
</dbReference>
<evidence type="ECO:0000313" key="2">
    <source>
        <dbReference type="Ensembl" id="ENSSTUP00000064105.1"/>
    </source>
</evidence>
<dbReference type="Pfam" id="PF01650">
    <property type="entry name" value="Peptidase_C13"/>
    <property type="match status" value="1"/>
</dbReference>
<sequence length="398" mass="45534">VSQLVEHGVSNARVVGSIPTGGPVRRRKKKSMICNKMYAFTTVSYLPSLFFRNPTPDEVINRPEGKDFYKGAVTPDNFLAVLKGDSASTKGGSGKVLKSGPNDHVFVYITAHGAPGLLAFPEDEYRLTHLVFNLPTQLVFYIDASWSGSMMTKLPDDIDVYATTATNSNEVSYACYYDEKRETYLGDWYSVNWMEDSDVEDISMETLMRQFKIIQSNTSRVMKFGNETLANMKVMAFQGNANAWPNSPMTLKPVADPGLTFSTEVPLEILRRKSSNTDNSLYQSHLKELRRKMLKVVTLVTGSESEYQKVLCEKMDLTQHQCYEIAVTQYKKHCFSWPTNYEDYLLDLYLLFNLCGKIYQQERYRIHLIPPSFYTFPPGFRSIQFLFQSIQKIPHFPR</sequence>
<dbReference type="PRINTS" id="PR00776">
    <property type="entry name" value="HEMOGLOBNASE"/>
</dbReference>
<dbReference type="Gene3D" id="3.40.50.1460">
    <property type="match status" value="1"/>
</dbReference>
<keyword evidence="3" id="KW-1185">Reference proteome</keyword>
<dbReference type="AntiFam" id="ANF00010">
    <property type="entry name" value="tRNA translation"/>
</dbReference>
<evidence type="ECO:0000313" key="3">
    <source>
        <dbReference type="Proteomes" id="UP000472277"/>
    </source>
</evidence>
<dbReference type="PANTHER" id="PTHR12000">
    <property type="entry name" value="HEMOGLOBINASE FAMILY MEMBER"/>
    <property type="match status" value="1"/>
</dbReference>
<name>A0A674AY90_SALTR</name>
<organism evidence="2 3">
    <name type="scientific">Salmo trutta</name>
    <name type="common">Brown trout</name>
    <dbReference type="NCBI Taxonomy" id="8032"/>
    <lineage>
        <taxon>Eukaryota</taxon>
        <taxon>Metazoa</taxon>
        <taxon>Chordata</taxon>
        <taxon>Craniata</taxon>
        <taxon>Vertebrata</taxon>
        <taxon>Euteleostomi</taxon>
        <taxon>Actinopterygii</taxon>
        <taxon>Neopterygii</taxon>
        <taxon>Teleostei</taxon>
        <taxon>Protacanthopterygii</taxon>
        <taxon>Salmoniformes</taxon>
        <taxon>Salmonidae</taxon>
        <taxon>Salmoninae</taxon>
        <taxon>Salmo</taxon>
    </lineage>
</organism>
<protein>
    <submittedName>
        <fullName evidence="2">Legumain</fullName>
    </submittedName>
</protein>
<comment type="similarity">
    <text evidence="1">Belongs to the peptidase C13 family.</text>
</comment>
<evidence type="ECO:0000256" key="1">
    <source>
        <dbReference type="ARBA" id="ARBA00009941"/>
    </source>
</evidence>
<dbReference type="InterPro" id="IPR048501">
    <property type="entry name" value="Legum_prodom"/>
</dbReference>
<accession>A0A674AY90</accession>
<proteinExistence type="inferred from homology"/>
<dbReference type="Gene3D" id="1.10.132.130">
    <property type="match status" value="1"/>
</dbReference>
<dbReference type="CDD" id="cd21115">
    <property type="entry name" value="legumain_C"/>
    <property type="match status" value="1"/>
</dbReference>
<reference evidence="2" key="1">
    <citation type="submission" date="2025-08" db="UniProtKB">
        <authorList>
            <consortium name="Ensembl"/>
        </authorList>
    </citation>
    <scope>IDENTIFICATION</scope>
</reference>
<dbReference type="GO" id="GO:0051603">
    <property type="term" value="P:proteolysis involved in protein catabolic process"/>
    <property type="evidence" value="ECO:0007669"/>
    <property type="project" value="TreeGrafter"/>
</dbReference>
<dbReference type="GO" id="GO:0004197">
    <property type="term" value="F:cysteine-type endopeptidase activity"/>
    <property type="evidence" value="ECO:0007669"/>
    <property type="project" value="TreeGrafter"/>
</dbReference>
<reference evidence="2" key="2">
    <citation type="submission" date="2025-09" db="UniProtKB">
        <authorList>
            <consortium name="Ensembl"/>
        </authorList>
    </citation>
    <scope>IDENTIFICATION</scope>
</reference>
<dbReference type="Proteomes" id="UP000472277">
    <property type="component" value="Chromosome 33"/>
</dbReference>